<keyword evidence="1" id="KW-0472">Membrane</keyword>
<organism evidence="2 3">
    <name type="scientific">Flavobacterium cerinum</name>
    <dbReference type="NCBI Taxonomy" id="2502784"/>
    <lineage>
        <taxon>Bacteria</taxon>
        <taxon>Pseudomonadati</taxon>
        <taxon>Bacteroidota</taxon>
        <taxon>Flavobacteriia</taxon>
        <taxon>Flavobacteriales</taxon>
        <taxon>Flavobacteriaceae</taxon>
        <taxon>Flavobacterium</taxon>
    </lineage>
</organism>
<dbReference type="EMBL" id="SBII01000003">
    <property type="protein sequence ID" value="RWX01509.1"/>
    <property type="molecule type" value="Genomic_DNA"/>
</dbReference>
<keyword evidence="1" id="KW-1133">Transmembrane helix</keyword>
<name>A0A3S3U1H6_9FLAO</name>
<feature type="transmembrane region" description="Helical" evidence="1">
    <location>
        <begin position="47"/>
        <end position="69"/>
    </location>
</feature>
<accession>A0A3S3U1H6</accession>
<dbReference type="Proteomes" id="UP000287527">
    <property type="component" value="Unassembled WGS sequence"/>
</dbReference>
<evidence type="ECO:0000256" key="1">
    <source>
        <dbReference type="SAM" id="Phobius"/>
    </source>
</evidence>
<protein>
    <recommendedName>
        <fullName evidence="4">Anti-sigma factor</fullName>
    </recommendedName>
</protein>
<keyword evidence="1" id="KW-0812">Transmembrane</keyword>
<sequence length="182" mass="21002">MNNEKRNIDEMFNRFNGEWDIDEPAAGHEDRFFDRLAGKKKKAKTNLLYKIAVPAAAAIVIMLGMLLVFNPKTDNHTVAMSPKAKETQVYFASIINKELAKVEKENSPETKKLVQDALVHMQLLEKDYNKITRDLAQKGENKQLIHAMITNFQTRISFLEDVLVKIENVKKIKENYHENNQT</sequence>
<evidence type="ECO:0000313" key="2">
    <source>
        <dbReference type="EMBL" id="RWX01509.1"/>
    </source>
</evidence>
<dbReference type="RefSeq" id="WP_128389046.1">
    <property type="nucleotide sequence ID" value="NZ_SBII01000003.1"/>
</dbReference>
<dbReference type="AlphaFoldDB" id="A0A3S3U1H6"/>
<keyword evidence="3" id="KW-1185">Reference proteome</keyword>
<evidence type="ECO:0008006" key="4">
    <source>
        <dbReference type="Google" id="ProtNLM"/>
    </source>
</evidence>
<evidence type="ECO:0000313" key="3">
    <source>
        <dbReference type="Proteomes" id="UP000287527"/>
    </source>
</evidence>
<reference evidence="2 3" key="1">
    <citation type="submission" date="2019-01" db="EMBL/GenBank/DDBJ databases">
        <title>Flavobacterium sp. nov.,isolated from freshwater.</title>
        <authorList>
            <person name="Zhang R."/>
            <person name="Du Z.-J."/>
        </authorList>
    </citation>
    <scope>NUCLEOTIDE SEQUENCE [LARGE SCALE GENOMIC DNA]</scope>
    <source>
        <strain evidence="2 3">1E403</strain>
    </source>
</reference>
<gene>
    <name evidence="2" type="ORF">EPI11_06030</name>
</gene>
<proteinExistence type="predicted"/>
<dbReference type="OrthoDB" id="1143801at2"/>
<comment type="caution">
    <text evidence="2">The sequence shown here is derived from an EMBL/GenBank/DDBJ whole genome shotgun (WGS) entry which is preliminary data.</text>
</comment>